<reference evidence="1" key="1">
    <citation type="submission" date="2019-04" db="EMBL/GenBank/DDBJ databases">
        <title>Microbes associate with the intestines of laboratory mice.</title>
        <authorList>
            <person name="Navarre W."/>
            <person name="Wong E."/>
            <person name="Huang K.C."/>
            <person name="Tropini C."/>
            <person name="Ng K."/>
            <person name="Yu B."/>
        </authorList>
    </citation>
    <scope>NUCLEOTIDE SEQUENCE</scope>
    <source>
        <strain evidence="1">NM86_A22</strain>
    </source>
</reference>
<evidence type="ECO:0000313" key="1">
    <source>
        <dbReference type="EMBL" id="THG54301.1"/>
    </source>
</evidence>
<accession>A0AC61S6P5</accession>
<gene>
    <name evidence="1" type="primary">recN</name>
    <name evidence="1" type="ORF">E5990_03335</name>
</gene>
<name>A0AC61S6P5_9BACT</name>
<sequence>MLRTLQISNYALIEKLNLDFEPGFNIITGETGAGKSIMLGALSLILGERADTKSLRNPEQKAIIEARFTSPWNSALLQYCRENDIEWFDDECIVRREISPNSRSRAFINDSPVTLEHLQNVAKHLVDIHSQHQNQLLASPHFQLQIIDSIAGNSSLLNEYLLQYNSYRKALRKFHETRKAIQQAASDQEYTRFLLTQLEELDPQPGEQIQLERQRELLANVSEVKEHINNALMAISDGDSNALQLIGAATSHTEELAGVLTEAEQLPERLESVRIELQDIAETLSSFDSALSADPDELEAVENRLNRIYELEHRHNVESTESLIEIKKKLSGQLSQIENSEETLQELEKEARGARALARNTAKEITRKRNDAAKLFAGKLLETASPLGMQNLRVEIAIEPAELSATGADTVEFKFAFNKNQPLMPVNAGASGGEISRLMLSIKTIIASYMQLPTIIFDEVDTGVSGKIADQMGRMMSEISNRIQVMAITHLPQVAAKGNAHYKVYKFDDEQATHTSVKKLLPDERIDEIAVMLSGSIVDETARAASISLLKQSVK</sequence>
<protein>
    <submittedName>
        <fullName evidence="1">DNA repair protein RecN</fullName>
    </submittedName>
</protein>
<organism evidence="1 2">
    <name type="scientific">Muribaculum caecicola</name>
    <dbReference type="NCBI Taxonomy" id="3038144"/>
    <lineage>
        <taxon>Bacteria</taxon>
        <taxon>Pseudomonadati</taxon>
        <taxon>Bacteroidota</taxon>
        <taxon>Bacteroidia</taxon>
        <taxon>Bacteroidales</taxon>
        <taxon>Muribaculaceae</taxon>
        <taxon>Muribaculum</taxon>
    </lineage>
</organism>
<dbReference type="EMBL" id="SSTG01000023">
    <property type="protein sequence ID" value="THG54301.1"/>
    <property type="molecule type" value="Genomic_DNA"/>
</dbReference>
<keyword evidence="2" id="KW-1185">Reference proteome</keyword>
<evidence type="ECO:0000313" key="2">
    <source>
        <dbReference type="Proteomes" id="UP000305401"/>
    </source>
</evidence>
<proteinExistence type="predicted"/>
<dbReference type="Proteomes" id="UP000305401">
    <property type="component" value="Unassembled WGS sequence"/>
</dbReference>
<comment type="caution">
    <text evidence="1">The sequence shown here is derived from an EMBL/GenBank/DDBJ whole genome shotgun (WGS) entry which is preliminary data.</text>
</comment>